<dbReference type="OMA" id="IIGICEQ"/>
<dbReference type="AlphaFoldDB" id="A0A8S1XKI3"/>
<dbReference type="Proteomes" id="UP000683925">
    <property type="component" value="Unassembled WGS sequence"/>
</dbReference>
<name>A0A8S1XKI3_PAROT</name>
<protein>
    <submittedName>
        <fullName evidence="2">Uncharacterized protein</fullName>
    </submittedName>
</protein>
<reference evidence="2" key="1">
    <citation type="submission" date="2021-01" db="EMBL/GenBank/DDBJ databases">
        <authorList>
            <consortium name="Genoscope - CEA"/>
            <person name="William W."/>
        </authorList>
    </citation>
    <scope>NUCLEOTIDE SEQUENCE</scope>
</reference>
<keyword evidence="3" id="KW-1185">Reference proteome</keyword>
<sequence>MQIDEGSILQQTQSNSEKPQQIIPTLQEQCHSQIQQNLQHQINIQYDDIQNLKIRFSNQSKHQWIKLNQTRTEAKNVLQDLAFVLCEPSIPNKSIVQFTFKTCQYGGVIIGICEQKNFNCSTISTEDTYLLNDNGQASLNFDVDEESEQIKSGFEWGCNEIINVQVDTKIGKMRWIKARTQESYIVDTDSTKCYFPFVGLNIQSSIQILDQT</sequence>
<proteinExistence type="predicted"/>
<feature type="compositionally biased region" description="Polar residues" evidence="1">
    <location>
        <begin position="8"/>
        <end position="21"/>
    </location>
</feature>
<dbReference type="EMBL" id="CAJJDP010000125">
    <property type="protein sequence ID" value="CAD8201631.1"/>
    <property type="molecule type" value="Genomic_DNA"/>
</dbReference>
<gene>
    <name evidence="2" type="ORF">POCTA_138.1.T1250056</name>
</gene>
<feature type="region of interest" description="Disordered" evidence="1">
    <location>
        <begin position="1"/>
        <end position="21"/>
    </location>
</feature>
<dbReference type="OrthoDB" id="10044165at2759"/>
<evidence type="ECO:0000313" key="3">
    <source>
        <dbReference type="Proteomes" id="UP000683925"/>
    </source>
</evidence>
<accession>A0A8S1XKI3</accession>
<organism evidence="2 3">
    <name type="scientific">Paramecium octaurelia</name>
    <dbReference type="NCBI Taxonomy" id="43137"/>
    <lineage>
        <taxon>Eukaryota</taxon>
        <taxon>Sar</taxon>
        <taxon>Alveolata</taxon>
        <taxon>Ciliophora</taxon>
        <taxon>Intramacronucleata</taxon>
        <taxon>Oligohymenophorea</taxon>
        <taxon>Peniculida</taxon>
        <taxon>Parameciidae</taxon>
        <taxon>Paramecium</taxon>
    </lineage>
</organism>
<evidence type="ECO:0000256" key="1">
    <source>
        <dbReference type="SAM" id="MobiDB-lite"/>
    </source>
</evidence>
<comment type="caution">
    <text evidence="2">The sequence shown here is derived from an EMBL/GenBank/DDBJ whole genome shotgun (WGS) entry which is preliminary data.</text>
</comment>
<evidence type="ECO:0000313" key="2">
    <source>
        <dbReference type="EMBL" id="CAD8201631.1"/>
    </source>
</evidence>